<sequence>MRRLGSFLFHVAMNDMEASDKMFAILDESIGNHDSLNEAVILKVLRDEGAGRTVEVVWVCHVVYFVFGVKIIREEE</sequence>
<organism evidence="1 2">
    <name type="scientific">Hominimerdicola aceti</name>
    <dbReference type="NCBI Taxonomy" id="2981726"/>
    <lineage>
        <taxon>Bacteria</taxon>
        <taxon>Bacillati</taxon>
        <taxon>Bacillota</taxon>
        <taxon>Clostridia</taxon>
        <taxon>Eubacteriales</taxon>
        <taxon>Oscillospiraceae</taxon>
        <taxon>Hominimerdicola</taxon>
    </lineage>
</organism>
<dbReference type="EMBL" id="JAOQJZ010000015">
    <property type="protein sequence ID" value="MCU6706704.1"/>
    <property type="molecule type" value="Genomic_DNA"/>
</dbReference>
<gene>
    <name evidence="1" type="ORF">OCV57_12335</name>
</gene>
<protein>
    <submittedName>
        <fullName evidence="1">Uncharacterized protein</fullName>
    </submittedName>
</protein>
<dbReference type="AlphaFoldDB" id="A0AAE3IJQ5"/>
<comment type="caution">
    <text evidence="1">The sequence shown here is derived from an EMBL/GenBank/DDBJ whole genome shotgun (WGS) entry which is preliminary data.</text>
</comment>
<proteinExistence type="predicted"/>
<accession>A0AAE3IJQ5</accession>
<reference evidence="1 2" key="1">
    <citation type="journal article" date="2021" name="ISME Commun">
        <title>Automated analysis of genomic sequences facilitates high-throughput and comprehensive description of bacteria.</title>
        <authorList>
            <person name="Hitch T.C.A."/>
        </authorList>
    </citation>
    <scope>NUCLEOTIDE SEQUENCE [LARGE SCALE GENOMIC DNA]</scope>
    <source>
        <strain evidence="1 2">Sanger_31</strain>
    </source>
</reference>
<evidence type="ECO:0000313" key="2">
    <source>
        <dbReference type="Proteomes" id="UP001208131"/>
    </source>
</evidence>
<keyword evidence="2" id="KW-1185">Reference proteome</keyword>
<name>A0AAE3IJQ5_9FIRM</name>
<dbReference type="RefSeq" id="WP_267301849.1">
    <property type="nucleotide sequence ID" value="NZ_JAOQJZ010000015.1"/>
</dbReference>
<dbReference type="Proteomes" id="UP001208131">
    <property type="component" value="Unassembled WGS sequence"/>
</dbReference>
<evidence type="ECO:0000313" key="1">
    <source>
        <dbReference type="EMBL" id="MCU6706704.1"/>
    </source>
</evidence>